<evidence type="ECO:0000313" key="12">
    <source>
        <dbReference type="EMBL" id="MBM7633786.1"/>
    </source>
</evidence>
<dbReference type="CDD" id="cd02165">
    <property type="entry name" value="NMNAT"/>
    <property type="match status" value="1"/>
</dbReference>
<proteinExistence type="inferred from homology"/>
<dbReference type="EC" id="2.7.7.18" evidence="10"/>
<dbReference type="Pfam" id="PF01467">
    <property type="entry name" value="CTP_transf_like"/>
    <property type="match status" value="1"/>
</dbReference>
<comment type="pathway">
    <text evidence="2 10">Cofactor biosynthesis; NAD(+) biosynthesis; deamido-NAD(+) from nicotinate D-ribonucleotide: step 1/1.</text>
</comment>
<dbReference type="PANTHER" id="PTHR39321:SF3">
    <property type="entry name" value="PHOSPHOPANTETHEINE ADENYLYLTRANSFERASE"/>
    <property type="match status" value="1"/>
</dbReference>
<evidence type="ECO:0000256" key="3">
    <source>
        <dbReference type="ARBA" id="ARBA00022642"/>
    </source>
</evidence>
<keyword evidence="4 10" id="KW-0808">Transferase</keyword>
<sequence>MRKKVGILGGTFDPPHYGHLVLAEQVLDQTEVNEIWFMPTNVPPHKKNEGMATKEQRLKMAELAIKDQERFFVSDVEFERSGPSYTINTIAKLQRAYPDDTFFFIIGGDMVNQLEDWYKIEQLKKLVTFIVAERPNDPLSHEQKMNPAFIYVSIPQLDLSSSTIRERVKLNQSIRYLLPENVRVFVKEHGLYE</sequence>
<evidence type="ECO:0000256" key="4">
    <source>
        <dbReference type="ARBA" id="ARBA00022679"/>
    </source>
</evidence>
<comment type="catalytic activity">
    <reaction evidence="9 10">
        <text>nicotinate beta-D-ribonucleotide + ATP + H(+) = deamido-NAD(+) + diphosphate</text>
        <dbReference type="Rhea" id="RHEA:22860"/>
        <dbReference type="ChEBI" id="CHEBI:15378"/>
        <dbReference type="ChEBI" id="CHEBI:30616"/>
        <dbReference type="ChEBI" id="CHEBI:33019"/>
        <dbReference type="ChEBI" id="CHEBI:57502"/>
        <dbReference type="ChEBI" id="CHEBI:58437"/>
        <dbReference type="EC" id="2.7.7.18"/>
    </reaction>
</comment>
<dbReference type="NCBIfam" id="NF000840">
    <property type="entry name" value="PRK00071.1-3"/>
    <property type="match status" value="1"/>
</dbReference>
<keyword evidence="7 10" id="KW-0067">ATP-binding</keyword>
<name>A0ABS2PFN0_9BACL</name>
<evidence type="ECO:0000259" key="11">
    <source>
        <dbReference type="Pfam" id="PF01467"/>
    </source>
</evidence>
<dbReference type="RefSeq" id="WP_204698499.1">
    <property type="nucleotide sequence ID" value="NZ_JAFBEC010000008.1"/>
</dbReference>
<dbReference type="EMBL" id="JAFBEC010000008">
    <property type="protein sequence ID" value="MBM7633786.1"/>
    <property type="molecule type" value="Genomic_DNA"/>
</dbReference>
<dbReference type="PANTHER" id="PTHR39321">
    <property type="entry name" value="NICOTINATE-NUCLEOTIDE ADENYLYLTRANSFERASE-RELATED"/>
    <property type="match status" value="1"/>
</dbReference>
<dbReference type="GO" id="GO:0004515">
    <property type="term" value="F:nicotinate-nucleotide adenylyltransferase activity"/>
    <property type="evidence" value="ECO:0007669"/>
    <property type="project" value="UniProtKB-EC"/>
</dbReference>
<dbReference type="InterPro" id="IPR004821">
    <property type="entry name" value="Cyt_trans-like"/>
</dbReference>
<gene>
    <name evidence="10" type="primary">nadD</name>
    <name evidence="12" type="ORF">JOD17_002882</name>
</gene>
<protein>
    <recommendedName>
        <fullName evidence="10">Probable nicotinate-nucleotide adenylyltransferase</fullName>
        <ecNumber evidence="10">2.7.7.18</ecNumber>
    </recommendedName>
    <alternativeName>
        <fullName evidence="10">Deamido-NAD(+) diphosphorylase</fullName>
    </alternativeName>
    <alternativeName>
        <fullName evidence="10">Deamido-NAD(+) pyrophosphorylase</fullName>
    </alternativeName>
    <alternativeName>
        <fullName evidence="10">Nicotinate mononucleotide adenylyltransferase</fullName>
        <shortName evidence="10">NaMN adenylyltransferase</shortName>
    </alternativeName>
</protein>
<comment type="caution">
    <text evidence="12">The sequence shown here is derived from an EMBL/GenBank/DDBJ whole genome shotgun (WGS) entry which is preliminary data.</text>
</comment>
<keyword evidence="5 10" id="KW-0548">Nucleotidyltransferase</keyword>
<organism evidence="12 13">
    <name type="scientific">Geomicrobium sediminis</name>
    <dbReference type="NCBI Taxonomy" id="1347788"/>
    <lineage>
        <taxon>Bacteria</taxon>
        <taxon>Bacillati</taxon>
        <taxon>Bacillota</taxon>
        <taxon>Bacilli</taxon>
        <taxon>Bacillales</taxon>
        <taxon>Geomicrobium</taxon>
    </lineage>
</organism>
<dbReference type="NCBIfam" id="TIGR00125">
    <property type="entry name" value="cyt_tran_rel"/>
    <property type="match status" value="1"/>
</dbReference>
<reference evidence="12 13" key="1">
    <citation type="submission" date="2021-01" db="EMBL/GenBank/DDBJ databases">
        <title>Genomic Encyclopedia of Type Strains, Phase IV (KMG-IV): sequencing the most valuable type-strain genomes for metagenomic binning, comparative biology and taxonomic classification.</title>
        <authorList>
            <person name="Goeker M."/>
        </authorList>
    </citation>
    <scope>NUCLEOTIDE SEQUENCE [LARGE SCALE GENOMIC DNA]</scope>
    <source>
        <strain evidence="12 13">DSM 25540</strain>
    </source>
</reference>
<dbReference type="Proteomes" id="UP000741863">
    <property type="component" value="Unassembled WGS sequence"/>
</dbReference>
<evidence type="ECO:0000256" key="7">
    <source>
        <dbReference type="ARBA" id="ARBA00022840"/>
    </source>
</evidence>
<evidence type="ECO:0000256" key="6">
    <source>
        <dbReference type="ARBA" id="ARBA00022741"/>
    </source>
</evidence>
<evidence type="ECO:0000256" key="2">
    <source>
        <dbReference type="ARBA" id="ARBA00005019"/>
    </source>
</evidence>
<keyword evidence="8 10" id="KW-0520">NAD</keyword>
<dbReference type="HAMAP" id="MF_00244">
    <property type="entry name" value="NaMN_adenylyltr"/>
    <property type="match status" value="1"/>
</dbReference>
<keyword evidence="6 10" id="KW-0547">Nucleotide-binding</keyword>
<evidence type="ECO:0000256" key="1">
    <source>
        <dbReference type="ARBA" id="ARBA00002324"/>
    </source>
</evidence>
<dbReference type="NCBIfam" id="TIGR00482">
    <property type="entry name" value="nicotinate (nicotinamide) nucleotide adenylyltransferase"/>
    <property type="match status" value="1"/>
</dbReference>
<keyword evidence="13" id="KW-1185">Reference proteome</keyword>
<evidence type="ECO:0000256" key="8">
    <source>
        <dbReference type="ARBA" id="ARBA00023027"/>
    </source>
</evidence>
<evidence type="ECO:0000256" key="9">
    <source>
        <dbReference type="ARBA" id="ARBA00048721"/>
    </source>
</evidence>
<dbReference type="Gene3D" id="3.40.50.620">
    <property type="entry name" value="HUPs"/>
    <property type="match status" value="1"/>
</dbReference>
<evidence type="ECO:0000256" key="10">
    <source>
        <dbReference type="HAMAP-Rule" id="MF_00244"/>
    </source>
</evidence>
<dbReference type="InterPro" id="IPR005248">
    <property type="entry name" value="NadD/NMNAT"/>
</dbReference>
<dbReference type="SUPFAM" id="SSF52374">
    <property type="entry name" value="Nucleotidylyl transferase"/>
    <property type="match status" value="1"/>
</dbReference>
<dbReference type="InterPro" id="IPR014729">
    <property type="entry name" value="Rossmann-like_a/b/a_fold"/>
</dbReference>
<comment type="function">
    <text evidence="1 10">Catalyzes the reversible adenylation of nicotinate mononucleotide (NaMN) to nicotinic acid adenine dinucleotide (NaAD).</text>
</comment>
<comment type="similarity">
    <text evidence="10">Belongs to the NadD family.</text>
</comment>
<evidence type="ECO:0000313" key="13">
    <source>
        <dbReference type="Proteomes" id="UP000741863"/>
    </source>
</evidence>
<dbReference type="NCBIfam" id="NF000841">
    <property type="entry name" value="PRK00071.1-4"/>
    <property type="match status" value="1"/>
</dbReference>
<evidence type="ECO:0000256" key="5">
    <source>
        <dbReference type="ARBA" id="ARBA00022695"/>
    </source>
</evidence>
<accession>A0ABS2PFN0</accession>
<feature type="domain" description="Cytidyltransferase-like" evidence="11">
    <location>
        <begin position="7"/>
        <end position="167"/>
    </location>
</feature>
<keyword evidence="3 10" id="KW-0662">Pyridine nucleotide biosynthesis</keyword>